<keyword evidence="1" id="KW-0472">Membrane</keyword>
<dbReference type="PANTHER" id="PTHR10983">
    <property type="entry name" value="1-ACYLGLYCEROL-3-PHOSPHATE ACYLTRANSFERASE-RELATED"/>
    <property type="match status" value="1"/>
</dbReference>
<dbReference type="GO" id="GO:0012505">
    <property type="term" value="C:endomembrane system"/>
    <property type="evidence" value="ECO:0007669"/>
    <property type="project" value="TreeGrafter"/>
</dbReference>
<name>V9F2H6_PHYNI</name>
<dbReference type="InterPro" id="IPR002123">
    <property type="entry name" value="Plipid/glycerol_acylTrfase"/>
</dbReference>
<dbReference type="CDD" id="cd07990">
    <property type="entry name" value="LPLAT_LCLAT1-like"/>
    <property type="match status" value="1"/>
</dbReference>
<dbReference type="SUPFAM" id="SSF69593">
    <property type="entry name" value="Glycerol-3-phosphate (1)-acyltransferase"/>
    <property type="match status" value="1"/>
</dbReference>
<evidence type="ECO:0000313" key="3">
    <source>
        <dbReference type="EMBL" id="ETI44527.1"/>
    </source>
</evidence>
<gene>
    <name evidence="3" type="ORF">F443_10787</name>
</gene>
<sequence length="390" mass="45211">MSRSAECQAQASVNPAKRCDAGPVAEPEAESVLGRAVHPSTKFETPWTWSGCIIGCSYLLLLVVTAFLNATFVLWPLTLLCWTRILSIRSCRSVFRFLEDKYFAMLSGYLEFVGGVKIVMTGDEELQFDPQEHVLLICNHRSEVDWIFFWNLALRLNVHDRIRVMMKSIIRYAPGVGWTMMLLQYPYINRNWATDQDRLTKVIQSYKDVDMGTWLAMFPEGTALYDKTLKKSHKFAEKQGEARWNYVLQPRVKGFELCMDKMDPDYVVDLTVAYPELMEGVRPSPVRFVRGQFPTEVHMHVQRYHRSTLTKHKDHMGQWIGLLRRRSVFDVSTRLARLKASSACVRICHYGTRWCQAQHSIWGSAALRFIGLSTFLLLRAHRSRLALRYR</sequence>
<comment type="caution">
    <text evidence="3">The sequence shown here is derived from an EMBL/GenBank/DDBJ whole genome shotgun (WGS) entry which is preliminary data.</text>
</comment>
<dbReference type="SMART" id="SM00563">
    <property type="entry name" value="PlsC"/>
    <property type="match status" value="1"/>
</dbReference>
<keyword evidence="1" id="KW-1133">Transmembrane helix</keyword>
<dbReference type="AlphaFoldDB" id="V9F2H6"/>
<dbReference type="EMBL" id="ANIZ01001828">
    <property type="protein sequence ID" value="ETI44527.1"/>
    <property type="molecule type" value="Genomic_DNA"/>
</dbReference>
<keyword evidence="1" id="KW-0812">Transmembrane</keyword>
<evidence type="ECO:0000259" key="2">
    <source>
        <dbReference type="SMART" id="SM00563"/>
    </source>
</evidence>
<reference evidence="3 4" key="1">
    <citation type="submission" date="2013-11" db="EMBL/GenBank/DDBJ databases">
        <title>The Genome Sequence of Phytophthora parasitica P1569.</title>
        <authorList>
            <consortium name="The Broad Institute Genomics Platform"/>
            <person name="Russ C."/>
            <person name="Tyler B."/>
            <person name="Panabieres F."/>
            <person name="Shan W."/>
            <person name="Tripathy S."/>
            <person name="Grunwald N."/>
            <person name="Machado M."/>
            <person name="Johnson C.S."/>
            <person name="Arredondo F."/>
            <person name="Hong C."/>
            <person name="Coffey M."/>
            <person name="Young S.K."/>
            <person name="Zeng Q."/>
            <person name="Gargeya S."/>
            <person name="Fitzgerald M."/>
            <person name="Abouelleil A."/>
            <person name="Alvarado L."/>
            <person name="Chapman S.B."/>
            <person name="Gainer-Dewar J."/>
            <person name="Goldberg J."/>
            <person name="Griggs A."/>
            <person name="Gujja S."/>
            <person name="Hansen M."/>
            <person name="Howarth C."/>
            <person name="Imamovic A."/>
            <person name="Ireland A."/>
            <person name="Larimer J."/>
            <person name="McCowan C."/>
            <person name="Murphy C."/>
            <person name="Pearson M."/>
            <person name="Poon T.W."/>
            <person name="Priest M."/>
            <person name="Roberts A."/>
            <person name="Saif S."/>
            <person name="Shea T."/>
            <person name="Sykes S."/>
            <person name="Wortman J."/>
            <person name="Nusbaum C."/>
            <person name="Birren B."/>
        </authorList>
    </citation>
    <scope>NUCLEOTIDE SEQUENCE [LARGE SCALE GENOMIC DNA]</scope>
    <source>
        <strain evidence="3 4">P1569</strain>
    </source>
</reference>
<proteinExistence type="predicted"/>
<dbReference type="Pfam" id="PF01553">
    <property type="entry name" value="Acyltransferase"/>
    <property type="match status" value="1"/>
</dbReference>
<feature type="transmembrane region" description="Helical" evidence="1">
    <location>
        <begin position="58"/>
        <end position="82"/>
    </location>
</feature>
<dbReference type="PANTHER" id="PTHR10983:SF24">
    <property type="entry name" value="1-ACYLGLYCEROL-3-PHOSPHATE O-ACYLTRANSFERASE 3, ISOFORM E-RELATED"/>
    <property type="match status" value="1"/>
</dbReference>
<dbReference type="Proteomes" id="UP000018721">
    <property type="component" value="Unassembled WGS sequence"/>
</dbReference>
<dbReference type="GO" id="GO:0003841">
    <property type="term" value="F:1-acylglycerol-3-phosphate O-acyltransferase activity"/>
    <property type="evidence" value="ECO:0007669"/>
    <property type="project" value="TreeGrafter"/>
</dbReference>
<feature type="domain" description="Phospholipid/glycerol acyltransferase" evidence="2">
    <location>
        <begin position="134"/>
        <end position="256"/>
    </location>
</feature>
<protein>
    <recommendedName>
        <fullName evidence="2">Phospholipid/glycerol acyltransferase domain-containing protein</fullName>
    </recommendedName>
</protein>
<evidence type="ECO:0000256" key="1">
    <source>
        <dbReference type="SAM" id="Phobius"/>
    </source>
</evidence>
<accession>V9F2H6</accession>
<organism evidence="3 4">
    <name type="scientific">Phytophthora nicotianae P1569</name>
    <dbReference type="NCBI Taxonomy" id="1317065"/>
    <lineage>
        <taxon>Eukaryota</taxon>
        <taxon>Sar</taxon>
        <taxon>Stramenopiles</taxon>
        <taxon>Oomycota</taxon>
        <taxon>Peronosporomycetes</taxon>
        <taxon>Peronosporales</taxon>
        <taxon>Peronosporaceae</taxon>
        <taxon>Phytophthora</taxon>
    </lineage>
</organism>
<keyword evidence="4" id="KW-1185">Reference proteome</keyword>
<evidence type="ECO:0000313" key="4">
    <source>
        <dbReference type="Proteomes" id="UP000018721"/>
    </source>
</evidence>